<dbReference type="Pfam" id="PF04383">
    <property type="entry name" value="KilA-N"/>
    <property type="match status" value="1"/>
</dbReference>
<evidence type="ECO:0000313" key="3">
    <source>
        <dbReference type="Proteomes" id="UP000464577"/>
    </source>
</evidence>
<evidence type="ECO:0000313" key="2">
    <source>
        <dbReference type="EMBL" id="QHV99266.1"/>
    </source>
</evidence>
<evidence type="ECO:0000259" key="1">
    <source>
        <dbReference type="PROSITE" id="PS51301"/>
    </source>
</evidence>
<dbReference type="SMART" id="SM01252">
    <property type="entry name" value="KilA-N"/>
    <property type="match status" value="1"/>
</dbReference>
<gene>
    <name evidence="2" type="ORF">GJR95_31510</name>
</gene>
<reference evidence="2 3" key="1">
    <citation type="submission" date="2019-11" db="EMBL/GenBank/DDBJ databases">
        <title>Spirosoma endbachense sp. nov., isolated from a natural salt meadow.</title>
        <authorList>
            <person name="Rojas J."/>
            <person name="Ambika Manirajan B."/>
            <person name="Ratering S."/>
            <person name="Suarez C."/>
            <person name="Geissler-Plaum R."/>
            <person name="Schnell S."/>
        </authorList>
    </citation>
    <scope>NUCLEOTIDE SEQUENCE [LARGE SCALE GENOMIC DNA]</scope>
    <source>
        <strain evidence="2 3">I-24</strain>
    </source>
</reference>
<feature type="domain" description="KilA-N" evidence="1">
    <location>
        <begin position="1"/>
        <end position="104"/>
    </location>
</feature>
<organism evidence="2 3">
    <name type="scientific">Spirosoma endbachense</name>
    <dbReference type="NCBI Taxonomy" id="2666025"/>
    <lineage>
        <taxon>Bacteria</taxon>
        <taxon>Pseudomonadati</taxon>
        <taxon>Bacteroidota</taxon>
        <taxon>Cytophagia</taxon>
        <taxon>Cytophagales</taxon>
        <taxon>Cytophagaceae</taxon>
        <taxon>Spirosoma</taxon>
    </lineage>
</organism>
<accession>A0A6P1W6B4</accession>
<name>A0A6P1W6B4_9BACT</name>
<dbReference type="GO" id="GO:0003677">
    <property type="term" value="F:DNA binding"/>
    <property type="evidence" value="ECO:0007669"/>
    <property type="project" value="InterPro"/>
</dbReference>
<dbReference type="SUPFAM" id="SSF54616">
    <property type="entry name" value="DNA-binding domain of Mlu1-box binding protein MBP1"/>
    <property type="match status" value="1"/>
</dbReference>
<sequence>MHIQLGTSELDIRSEANGLVSLTDLWKSMGSPDKKSPTDWQERESTIDLIDTLTAVLNTPKMGVLKASRGRYGGTWAHKNLALSYAKWLSPELHLAVNQAFLERLDEEANPELAIQRGTERAVRKWKADGKSDKWIEARLKGVATRNSFTKTLAAHGVKYGGFKVCTNAIYTPLYGGTAEVVRLKKGLPEKVNIRENVSALELKAIEFAEAMAQENIDAMNLKGNAQCELACTHASRSVAKALIDNKKLA</sequence>
<keyword evidence="3" id="KW-1185">Reference proteome</keyword>
<dbReference type="KEGG" id="senf:GJR95_31510"/>
<dbReference type="InterPro" id="IPR036887">
    <property type="entry name" value="HTH_APSES_sf"/>
</dbReference>
<dbReference type="EMBL" id="CP045997">
    <property type="protein sequence ID" value="QHV99266.1"/>
    <property type="molecule type" value="Genomic_DNA"/>
</dbReference>
<proteinExistence type="predicted"/>
<dbReference type="InterPro" id="IPR017880">
    <property type="entry name" value="KilA_N"/>
</dbReference>
<dbReference type="PROSITE" id="PS51301">
    <property type="entry name" value="KILA_N"/>
    <property type="match status" value="1"/>
</dbReference>
<dbReference type="RefSeq" id="WP_162389669.1">
    <property type="nucleotide sequence ID" value="NZ_CP045997.1"/>
</dbReference>
<dbReference type="AlphaFoldDB" id="A0A6P1W6B4"/>
<dbReference type="InterPro" id="IPR018004">
    <property type="entry name" value="KilA/APSES_HTH"/>
</dbReference>
<dbReference type="Proteomes" id="UP000464577">
    <property type="component" value="Chromosome"/>
</dbReference>
<protein>
    <recommendedName>
        <fullName evidence="1">KilA-N domain-containing protein</fullName>
    </recommendedName>
</protein>